<dbReference type="KEGG" id="hazt:108680534"/>
<dbReference type="GO" id="GO:0008028">
    <property type="term" value="F:monocarboxylic acid transmembrane transporter activity"/>
    <property type="evidence" value="ECO:0007669"/>
    <property type="project" value="TreeGrafter"/>
</dbReference>
<dbReference type="OMA" id="WTIELIY"/>
<keyword evidence="2" id="KW-1133">Transmembrane helix</keyword>
<evidence type="ECO:0000313" key="4">
    <source>
        <dbReference type="Proteomes" id="UP000694843"/>
    </source>
</evidence>
<dbReference type="GO" id="GO:0016020">
    <property type="term" value="C:membrane"/>
    <property type="evidence" value="ECO:0007669"/>
    <property type="project" value="UniProtKB-SubCell"/>
</dbReference>
<feature type="domain" description="Major facilitator superfamily (MFS) profile" evidence="3">
    <location>
        <begin position="1"/>
        <end position="419"/>
    </location>
</feature>
<keyword evidence="2" id="KW-0472">Membrane</keyword>
<gene>
    <name evidence="5" type="primary">LOC108680534</name>
</gene>
<dbReference type="Gene3D" id="1.20.1250.20">
    <property type="entry name" value="MFS general substrate transporter like domains"/>
    <property type="match status" value="2"/>
</dbReference>
<feature type="transmembrane region" description="Helical" evidence="2">
    <location>
        <begin position="89"/>
        <end position="107"/>
    </location>
</feature>
<dbReference type="Pfam" id="PF07690">
    <property type="entry name" value="MFS_1"/>
    <property type="match status" value="1"/>
</dbReference>
<reference evidence="5" key="1">
    <citation type="submission" date="2025-08" db="UniProtKB">
        <authorList>
            <consortium name="RefSeq"/>
        </authorList>
    </citation>
    <scope>IDENTIFICATION</scope>
    <source>
        <tissue evidence="5">Whole organism</tissue>
    </source>
</reference>
<evidence type="ECO:0000256" key="2">
    <source>
        <dbReference type="SAM" id="Phobius"/>
    </source>
</evidence>
<feature type="transmembrane region" description="Helical" evidence="2">
    <location>
        <begin position="113"/>
        <end position="137"/>
    </location>
</feature>
<dbReference type="SUPFAM" id="SSF103473">
    <property type="entry name" value="MFS general substrate transporter"/>
    <property type="match status" value="1"/>
</dbReference>
<dbReference type="PANTHER" id="PTHR11360:SF163">
    <property type="entry name" value="MONOCARBOXYLATE TRANSPORTER 9-LIKE PROTEIN"/>
    <property type="match status" value="1"/>
</dbReference>
<dbReference type="InterPro" id="IPR036259">
    <property type="entry name" value="MFS_trans_sf"/>
</dbReference>
<comment type="subcellular location">
    <subcellularLocation>
        <location evidence="1">Membrane</location>
        <topology evidence="1">Multi-pass membrane protein</topology>
    </subcellularLocation>
</comment>
<dbReference type="RefSeq" id="XP_047735842.1">
    <property type="nucleotide sequence ID" value="XM_047879886.1"/>
</dbReference>
<name>A0A979FGW4_HYAAZ</name>
<feature type="transmembrane region" description="Helical" evidence="2">
    <location>
        <begin position="207"/>
        <end position="231"/>
    </location>
</feature>
<feature type="transmembrane region" description="Helical" evidence="2">
    <location>
        <begin position="277"/>
        <end position="298"/>
    </location>
</feature>
<dbReference type="PANTHER" id="PTHR11360">
    <property type="entry name" value="MONOCARBOXYLATE TRANSPORTER"/>
    <property type="match status" value="1"/>
</dbReference>
<dbReference type="PROSITE" id="PS50850">
    <property type="entry name" value="MFS"/>
    <property type="match status" value="1"/>
</dbReference>
<dbReference type="InterPro" id="IPR011701">
    <property type="entry name" value="MFS"/>
</dbReference>
<dbReference type="OrthoDB" id="6364417at2759"/>
<accession>A0A979FGW4</accession>
<dbReference type="AlphaFoldDB" id="A0A979FGW4"/>
<feature type="transmembrane region" description="Helical" evidence="2">
    <location>
        <begin position="53"/>
        <end position="77"/>
    </location>
</feature>
<keyword evidence="2" id="KW-0812">Transmembrane</keyword>
<feature type="transmembrane region" description="Helical" evidence="2">
    <location>
        <begin position="360"/>
        <end position="380"/>
    </location>
</feature>
<evidence type="ECO:0000256" key="1">
    <source>
        <dbReference type="ARBA" id="ARBA00004141"/>
    </source>
</evidence>
<evidence type="ECO:0000259" key="3">
    <source>
        <dbReference type="PROSITE" id="PS50850"/>
    </source>
</evidence>
<organism evidence="4 5">
    <name type="scientific">Hyalella azteca</name>
    <name type="common">Amphipod</name>
    <dbReference type="NCBI Taxonomy" id="294128"/>
    <lineage>
        <taxon>Eukaryota</taxon>
        <taxon>Metazoa</taxon>
        <taxon>Ecdysozoa</taxon>
        <taxon>Arthropoda</taxon>
        <taxon>Crustacea</taxon>
        <taxon>Multicrustacea</taxon>
        <taxon>Malacostraca</taxon>
        <taxon>Eumalacostraca</taxon>
        <taxon>Peracarida</taxon>
        <taxon>Amphipoda</taxon>
        <taxon>Senticaudata</taxon>
        <taxon>Talitrida</taxon>
        <taxon>Talitroidea</taxon>
        <taxon>Hyalellidae</taxon>
        <taxon>Hyalella</taxon>
    </lineage>
</organism>
<keyword evidence="4" id="KW-1185">Reference proteome</keyword>
<dbReference type="GeneID" id="108680534"/>
<feature type="transmembrane region" description="Helical" evidence="2">
    <location>
        <begin position="392"/>
        <end position="413"/>
    </location>
</feature>
<feature type="transmembrane region" description="Helical" evidence="2">
    <location>
        <begin position="331"/>
        <end position="353"/>
    </location>
</feature>
<dbReference type="Proteomes" id="UP000694843">
    <property type="component" value="Unplaced"/>
</dbReference>
<feature type="transmembrane region" description="Helical" evidence="2">
    <location>
        <begin position="6"/>
        <end position="22"/>
    </location>
</feature>
<dbReference type="InterPro" id="IPR050327">
    <property type="entry name" value="Proton-linked_MCT"/>
</dbReference>
<dbReference type="InterPro" id="IPR020846">
    <property type="entry name" value="MFS_dom"/>
</dbReference>
<protein>
    <submittedName>
        <fullName evidence="5">Monocarboxylate transporter 14</fullName>
    </submittedName>
</protein>
<proteinExistence type="predicted"/>
<sequence>MWTYNVNVFLFYIAYVVTGPITKHVGERRVALVCSTVASFSYILLAFSTSAVALFFLFGIVFGLSSGMTHSVSFVILPQYFEKHRGLVICLNVATVGFSLVANPQIIRALQVAFGASGAILVHAGLILNTVVTSALFQPVKRHQRVCEATEDVPKNTIVPEDMKNLPRFETIDEKENTQINEENPDKSLNVKHIAKEVNRCFESCKLFGVLINGFAFAVFLVGFSNFAVLVPLMMKSSGYNATNAALAVSCGSLLNFLGRLSMAPLADRPWFSNKHAYMSGSVIAAIGSLGSSMRILLKKLRNNSKHFCVCVIVNSLDISPFLLWDLRLLLVSLVVWGTGVGVSMGLWMVLVIETVGIEGYIPAIGACGLIAALVTVTLGPLTGVVRDLSSSYMLSVMLCSALQLTAAVMWLFMPCATRRDLRVKDKLQLPDAARS</sequence>
<evidence type="ECO:0000313" key="5">
    <source>
        <dbReference type="RefSeq" id="XP_047735842.1"/>
    </source>
</evidence>